<proteinExistence type="predicted"/>
<keyword evidence="3" id="KW-0472">Membrane</keyword>
<dbReference type="InterPro" id="IPR050230">
    <property type="entry name" value="CALM/Myosin/TropC-like"/>
</dbReference>
<evidence type="ECO:0000313" key="6">
    <source>
        <dbReference type="Proteomes" id="UP001209878"/>
    </source>
</evidence>
<evidence type="ECO:0000259" key="4">
    <source>
        <dbReference type="PROSITE" id="PS50222"/>
    </source>
</evidence>
<dbReference type="InterPro" id="IPR018247">
    <property type="entry name" value="EF_Hand_1_Ca_BS"/>
</dbReference>
<feature type="domain" description="EF-hand" evidence="4">
    <location>
        <begin position="45"/>
        <end position="80"/>
    </location>
</feature>
<dbReference type="InterPro" id="IPR011992">
    <property type="entry name" value="EF-hand-dom_pair"/>
</dbReference>
<reference evidence="5" key="1">
    <citation type="journal article" date="2023" name="Mol. Biol. Evol.">
        <title>Third-Generation Sequencing Reveals the Adaptive Role of the Epigenome in Three Deep-Sea Polychaetes.</title>
        <authorList>
            <person name="Perez M."/>
            <person name="Aroh O."/>
            <person name="Sun Y."/>
            <person name="Lan Y."/>
            <person name="Juniper S.K."/>
            <person name="Young C.R."/>
            <person name="Angers B."/>
            <person name="Qian P.Y."/>
        </authorList>
    </citation>
    <scope>NUCLEOTIDE SEQUENCE</scope>
    <source>
        <strain evidence="5">R07B-5</strain>
    </source>
</reference>
<comment type="caution">
    <text evidence="5">The sequence shown here is derived from an EMBL/GenBank/DDBJ whole genome shotgun (WGS) entry which is preliminary data.</text>
</comment>
<accession>A0AAD9NNB2</accession>
<dbReference type="Pfam" id="PF00036">
    <property type="entry name" value="EF-hand_1"/>
    <property type="match status" value="1"/>
</dbReference>
<dbReference type="Gene3D" id="1.10.238.10">
    <property type="entry name" value="EF-hand"/>
    <property type="match status" value="2"/>
</dbReference>
<dbReference type="SUPFAM" id="SSF47473">
    <property type="entry name" value="EF-hand"/>
    <property type="match status" value="1"/>
</dbReference>
<keyword evidence="3" id="KW-1133">Transmembrane helix</keyword>
<feature type="domain" description="EF-hand" evidence="4">
    <location>
        <begin position="8"/>
        <end position="43"/>
    </location>
</feature>
<dbReference type="PROSITE" id="PS00018">
    <property type="entry name" value="EF_HAND_1"/>
    <property type="match status" value="2"/>
</dbReference>
<evidence type="ECO:0000256" key="3">
    <source>
        <dbReference type="SAM" id="Phobius"/>
    </source>
</evidence>
<dbReference type="EMBL" id="JAODUO010000878">
    <property type="protein sequence ID" value="KAK2173409.1"/>
    <property type="molecule type" value="Genomic_DNA"/>
</dbReference>
<organism evidence="5 6">
    <name type="scientific">Ridgeia piscesae</name>
    <name type="common">Tubeworm</name>
    <dbReference type="NCBI Taxonomy" id="27915"/>
    <lineage>
        <taxon>Eukaryota</taxon>
        <taxon>Metazoa</taxon>
        <taxon>Spiralia</taxon>
        <taxon>Lophotrochozoa</taxon>
        <taxon>Annelida</taxon>
        <taxon>Polychaeta</taxon>
        <taxon>Sedentaria</taxon>
        <taxon>Canalipalpata</taxon>
        <taxon>Sabellida</taxon>
        <taxon>Siboglinidae</taxon>
        <taxon>Ridgeia</taxon>
    </lineage>
</organism>
<dbReference type="PANTHER" id="PTHR23048">
    <property type="entry name" value="MYOSIN LIGHT CHAIN 1, 3"/>
    <property type="match status" value="1"/>
</dbReference>
<evidence type="ECO:0000313" key="5">
    <source>
        <dbReference type="EMBL" id="KAK2173409.1"/>
    </source>
</evidence>
<evidence type="ECO:0000256" key="1">
    <source>
        <dbReference type="ARBA" id="ARBA00022737"/>
    </source>
</evidence>
<dbReference type="GO" id="GO:0016460">
    <property type="term" value="C:myosin II complex"/>
    <property type="evidence" value="ECO:0007669"/>
    <property type="project" value="TreeGrafter"/>
</dbReference>
<dbReference type="FunFam" id="1.10.238.10:FF:000001">
    <property type="entry name" value="Calmodulin 1"/>
    <property type="match status" value="1"/>
</dbReference>
<dbReference type="SMART" id="SM00054">
    <property type="entry name" value="EFh"/>
    <property type="match status" value="2"/>
</dbReference>
<gene>
    <name evidence="5" type="ORF">NP493_877g01010</name>
</gene>
<dbReference type="GO" id="GO:0005509">
    <property type="term" value="F:calcium ion binding"/>
    <property type="evidence" value="ECO:0007669"/>
    <property type="project" value="InterPro"/>
</dbReference>
<keyword evidence="6" id="KW-1185">Reference proteome</keyword>
<dbReference type="PANTHER" id="PTHR23048:SF0">
    <property type="entry name" value="CALMODULIN LIKE 3"/>
    <property type="match status" value="1"/>
</dbReference>
<dbReference type="AlphaFoldDB" id="A0AAD9NNB2"/>
<dbReference type="InterPro" id="IPR002048">
    <property type="entry name" value="EF_hand_dom"/>
</dbReference>
<sequence length="155" mass="17124">MKSLGQNPSEKDLEDMIKEVDVDDNGTIDFGEFLTLMSRKVNNIDTEEDIKEAFKVFDRDGNGFISAPELRYIMTNLGEKLSDEEVSQHTRLLLVVVVVVMIVVVMVVVDFGCECSSFVFCGIRGGYNGFVSCDGFDVITNGGGCCCCCCYCCCR</sequence>
<keyword evidence="1" id="KW-0677">Repeat</keyword>
<dbReference type="CDD" id="cd00051">
    <property type="entry name" value="EFh"/>
    <property type="match status" value="1"/>
</dbReference>
<evidence type="ECO:0000256" key="2">
    <source>
        <dbReference type="ARBA" id="ARBA00022837"/>
    </source>
</evidence>
<dbReference type="Pfam" id="PF13405">
    <property type="entry name" value="EF-hand_6"/>
    <property type="match status" value="1"/>
</dbReference>
<keyword evidence="3" id="KW-0812">Transmembrane</keyword>
<name>A0AAD9NNB2_RIDPI</name>
<dbReference type="Proteomes" id="UP001209878">
    <property type="component" value="Unassembled WGS sequence"/>
</dbReference>
<keyword evidence="2" id="KW-0106">Calcium</keyword>
<dbReference type="PROSITE" id="PS50222">
    <property type="entry name" value="EF_HAND_2"/>
    <property type="match status" value="2"/>
</dbReference>
<feature type="transmembrane region" description="Helical" evidence="3">
    <location>
        <begin position="92"/>
        <end position="112"/>
    </location>
</feature>
<protein>
    <recommendedName>
        <fullName evidence="4">EF-hand domain-containing protein</fullName>
    </recommendedName>
</protein>